<organism evidence="1 2">
    <name type="scientific">Alligator mississippiensis</name>
    <name type="common">American alligator</name>
    <dbReference type="NCBI Taxonomy" id="8496"/>
    <lineage>
        <taxon>Eukaryota</taxon>
        <taxon>Metazoa</taxon>
        <taxon>Chordata</taxon>
        <taxon>Craniata</taxon>
        <taxon>Vertebrata</taxon>
        <taxon>Euteleostomi</taxon>
        <taxon>Archelosauria</taxon>
        <taxon>Archosauria</taxon>
        <taxon>Crocodylia</taxon>
        <taxon>Alligatoridae</taxon>
        <taxon>Alligatorinae</taxon>
        <taxon>Alligator</taxon>
    </lineage>
</organism>
<sequence>MHHPITPEKRMGMAIMKLDTATSLHFIRNQFSMAPCTARVVVHEVPFFVLAVPWALLQNAQYQCWGRRKYWVLLYLSSDFCSTRIWS</sequence>
<reference evidence="1 2" key="1">
    <citation type="journal article" date="2012" name="Genome Biol.">
        <title>Sequencing three crocodilian genomes to illuminate the evolution of archosaurs and amniotes.</title>
        <authorList>
            <person name="St John J.A."/>
            <person name="Braun E.L."/>
            <person name="Isberg S.R."/>
            <person name="Miles L.G."/>
            <person name="Chong A.Y."/>
            <person name="Gongora J."/>
            <person name="Dalzell P."/>
            <person name="Moran C."/>
            <person name="Bed'hom B."/>
            <person name="Abzhanov A."/>
            <person name="Burgess S.C."/>
            <person name="Cooksey A.M."/>
            <person name="Castoe T.A."/>
            <person name="Crawford N.G."/>
            <person name="Densmore L.D."/>
            <person name="Drew J.C."/>
            <person name="Edwards S.V."/>
            <person name="Faircloth B.C."/>
            <person name="Fujita M.K."/>
            <person name="Greenwold M.J."/>
            <person name="Hoffmann F.G."/>
            <person name="Howard J.M."/>
            <person name="Iguchi T."/>
            <person name="Janes D.E."/>
            <person name="Khan S.Y."/>
            <person name="Kohno S."/>
            <person name="de Koning A.J."/>
            <person name="Lance S.L."/>
            <person name="McCarthy F.M."/>
            <person name="McCormack J.E."/>
            <person name="Merchant M.E."/>
            <person name="Peterson D.G."/>
            <person name="Pollock D.D."/>
            <person name="Pourmand N."/>
            <person name="Raney B.J."/>
            <person name="Roessler K.A."/>
            <person name="Sanford J.R."/>
            <person name="Sawyer R.H."/>
            <person name="Schmidt C.J."/>
            <person name="Triplett E.W."/>
            <person name="Tuberville T.D."/>
            <person name="Venegas-Anaya M."/>
            <person name="Howard J.T."/>
            <person name="Jarvis E.D."/>
            <person name="Guillette L.J.Jr."/>
            <person name="Glenn T.C."/>
            <person name="Green R.E."/>
            <person name="Ray D.A."/>
        </authorList>
    </citation>
    <scope>NUCLEOTIDE SEQUENCE [LARGE SCALE GENOMIC DNA]</scope>
    <source>
        <strain evidence="1">KSC_2009_1</strain>
    </source>
</reference>
<comment type="caution">
    <text evidence="1">The sequence shown here is derived from an EMBL/GenBank/DDBJ whole genome shotgun (WGS) entry which is preliminary data.</text>
</comment>
<keyword evidence="2" id="KW-1185">Reference proteome</keyword>
<accession>A0A151LYW2</accession>
<evidence type="ECO:0000313" key="1">
    <source>
        <dbReference type="EMBL" id="KYO17422.1"/>
    </source>
</evidence>
<protein>
    <submittedName>
        <fullName evidence="1">Uncharacterized protein</fullName>
    </submittedName>
</protein>
<dbReference type="EMBL" id="AKHW03007000">
    <property type="protein sequence ID" value="KYO17422.1"/>
    <property type="molecule type" value="Genomic_DNA"/>
</dbReference>
<proteinExistence type="predicted"/>
<name>A0A151LYW2_ALLMI</name>
<evidence type="ECO:0000313" key="2">
    <source>
        <dbReference type="Proteomes" id="UP000050525"/>
    </source>
</evidence>
<dbReference type="Proteomes" id="UP000050525">
    <property type="component" value="Unassembled WGS sequence"/>
</dbReference>
<dbReference type="AlphaFoldDB" id="A0A151LYW2"/>
<gene>
    <name evidence="1" type="ORF">Y1Q_0020041</name>
</gene>